<organism evidence="2 3">
    <name type="scientific">Kitasatospora aureofaciens</name>
    <name type="common">Streptomyces aureofaciens</name>
    <dbReference type="NCBI Taxonomy" id="1894"/>
    <lineage>
        <taxon>Bacteria</taxon>
        <taxon>Bacillati</taxon>
        <taxon>Actinomycetota</taxon>
        <taxon>Actinomycetes</taxon>
        <taxon>Kitasatosporales</taxon>
        <taxon>Streptomycetaceae</taxon>
        <taxon>Kitasatospora</taxon>
    </lineage>
</organism>
<dbReference type="PANTHER" id="PTHR33361">
    <property type="entry name" value="GLR0591 PROTEIN"/>
    <property type="match status" value="1"/>
</dbReference>
<evidence type="ECO:0000313" key="3">
    <source>
        <dbReference type="Proteomes" id="UP000037395"/>
    </source>
</evidence>
<dbReference type="AlphaFoldDB" id="A0A1E7N0W7"/>
<sequence>MAEELINSGSDTPRRIADGYVQALADLDPLTAVYLGLNPEDDRLPDLSPAGSEAIADLARRTLARLDEAERAGAAGDEAERRCARLLRERLTAELAVHDAGEDYRAVRNLGSPVHNTREAFTLMATATEEDWQLIGRRLARFPLALEQYRQTLAEGVERGLLSGPRQVETVVGQFGEWLAGDTPGGWFGEFVQGAPEGVRAELSGHAVAAAEALAALRDWMRDVYGPAAAGTPDTVGRERYGRWVRYWTGADLDLDEAYAWAWSEFHDLYAQMEAEAEKVRPGVGPMAAMKWLESDGPAIEGAEAAREYLQGLMDQAVRDLQGTHFDLAEPVTRVESRLAPPGSAAAPYYTQPSLDFSRPGRTWLPVLGEERFPVWDLVSTWYHEGVPGHHLQLAQWVYVADELSTYQVSLGGVSANMEGWALYAERLMDELGYLTDPGHRLGFLNAQMMRALRVIVDIGMHVGLDFPADSPYRPGEPVTPEHARDFFGRYCGLSADFLDSELVRYLGMPGQAIGYKLGERAWLRGRAAARAAHEARGEEFDAKAWHMAALSQGSLGLDDLVAELSAL</sequence>
<reference evidence="2 3" key="2">
    <citation type="submission" date="2014-07" db="EMBL/GenBank/DDBJ databases">
        <authorList>
            <person name="Zhang J.E."/>
            <person name="Yang H."/>
            <person name="Guo J."/>
            <person name="Deng Z."/>
            <person name="Luo H."/>
            <person name="Luo M."/>
            <person name="Zhao B."/>
        </authorList>
    </citation>
    <scope>NUCLEOTIDE SEQUENCE [LARGE SCALE GENOMIC DNA]</scope>
    <source>
        <strain evidence="2">ATCC 10762</strain>
        <strain evidence="3">ATCC 10762 / DSM 40127 / CCM 3239 / JCM 4008 / LMG 5968 / NBRC 12843 / NCIMB 8234 / A-377</strain>
    </source>
</reference>
<name>A0A1E7N0W7_KITAU</name>
<accession>A0A1E7N0W7</accession>
<gene>
    <name evidence="1" type="ORF">GCM10010502_32470</name>
    <name evidence="2" type="ORF">HS99_0036440</name>
</gene>
<keyword evidence="3" id="KW-1185">Reference proteome</keyword>
<reference evidence="1" key="5">
    <citation type="submission" date="2020-09" db="EMBL/GenBank/DDBJ databases">
        <authorList>
            <person name="Sun Q."/>
            <person name="Ohkuma M."/>
        </authorList>
    </citation>
    <scope>NUCLEOTIDE SEQUENCE</scope>
    <source>
        <strain evidence="1">JCM 4434</strain>
    </source>
</reference>
<dbReference type="OrthoDB" id="9760040at2"/>
<reference evidence="2" key="3">
    <citation type="submission" date="2016-08" db="EMBL/GenBank/DDBJ databases">
        <title>Sequencing, Assembly and Comparative Genomics of S. aureofaciens ATCC 10762.</title>
        <authorList>
            <person name="Gradnigo J.S."/>
            <person name="Johnson N."/>
            <person name="Somerville G.A."/>
        </authorList>
    </citation>
    <scope>NUCLEOTIDE SEQUENCE [LARGE SCALE GENOMIC DNA]</scope>
    <source>
        <strain evidence="2">ATCC 10762</strain>
    </source>
</reference>
<reference evidence="3" key="4">
    <citation type="submission" date="2016-08" db="EMBL/GenBank/DDBJ databases">
        <title>Sequencing, assembly and comparative genomics of S. aureofaciens ATCC 10762.</title>
        <authorList>
            <person name="Gradnigo J.S."/>
            <person name="Johnson N."/>
            <person name="Somerville G.A."/>
        </authorList>
    </citation>
    <scope>NUCLEOTIDE SEQUENCE [LARGE SCALE GENOMIC DNA]</scope>
    <source>
        <strain evidence="3">ATCC 10762 / DSM 40127 / CCM 3239 / JCM 4008 / LMG 5968 / NBRC 12843 / NCIMB 8234 / A-377</strain>
    </source>
</reference>
<reference evidence="1" key="1">
    <citation type="journal article" date="2014" name="Int. J. Syst. Evol. Microbiol.">
        <title>Complete genome sequence of Corynebacterium casei LMG S-19264T (=DSM 44701T), isolated from a smear-ripened cheese.</title>
        <authorList>
            <consortium name="US DOE Joint Genome Institute (JGI-PGF)"/>
            <person name="Walter F."/>
            <person name="Albersmeier A."/>
            <person name="Kalinowski J."/>
            <person name="Ruckert C."/>
        </authorList>
    </citation>
    <scope>NUCLEOTIDE SEQUENCE</scope>
    <source>
        <strain evidence="1">JCM 4434</strain>
    </source>
</reference>
<dbReference type="EMBL" id="JPRF03000049">
    <property type="protein sequence ID" value="OEV34338.1"/>
    <property type="molecule type" value="Genomic_DNA"/>
</dbReference>
<dbReference type="KEGG" id="kau:B6264_07095"/>
<accession>A0A8H9HTV9</accession>
<dbReference type="RefSeq" id="WP_030282105.1">
    <property type="nucleotide sequence ID" value="NZ_BMUB01000006.1"/>
</dbReference>
<dbReference type="Proteomes" id="UP000037395">
    <property type="component" value="Unassembled WGS sequence"/>
</dbReference>
<dbReference type="Proteomes" id="UP000610124">
    <property type="component" value="Unassembled WGS sequence"/>
</dbReference>
<comment type="caution">
    <text evidence="2">The sequence shown here is derived from an EMBL/GenBank/DDBJ whole genome shotgun (WGS) entry which is preliminary data.</text>
</comment>
<protein>
    <submittedName>
        <fullName evidence="2">Uncharacterized protein</fullName>
    </submittedName>
</protein>
<dbReference type="PANTHER" id="PTHR33361:SF2">
    <property type="entry name" value="DUF885 DOMAIN-CONTAINING PROTEIN"/>
    <property type="match status" value="1"/>
</dbReference>
<dbReference type="Pfam" id="PF05960">
    <property type="entry name" value="DUF885"/>
    <property type="match status" value="1"/>
</dbReference>
<dbReference type="InterPro" id="IPR010281">
    <property type="entry name" value="DUF885"/>
</dbReference>
<evidence type="ECO:0000313" key="1">
    <source>
        <dbReference type="EMBL" id="GGU78041.1"/>
    </source>
</evidence>
<dbReference type="EMBL" id="BMUB01000006">
    <property type="protein sequence ID" value="GGU78041.1"/>
    <property type="molecule type" value="Genomic_DNA"/>
</dbReference>
<proteinExistence type="predicted"/>
<dbReference type="GeneID" id="97486318"/>
<evidence type="ECO:0000313" key="2">
    <source>
        <dbReference type="EMBL" id="OEV34338.1"/>
    </source>
</evidence>